<evidence type="ECO:0000313" key="11">
    <source>
        <dbReference type="Proteomes" id="UP000094043"/>
    </source>
</evidence>
<dbReference type="GO" id="GO:0061133">
    <property type="term" value="F:endopeptidase activator activity"/>
    <property type="evidence" value="ECO:0007669"/>
    <property type="project" value="TreeGrafter"/>
</dbReference>
<organism evidence="10 11">
    <name type="scientific">Cryptococcus depauperatus CBS 7841</name>
    <dbReference type="NCBI Taxonomy" id="1295531"/>
    <lineage>
        <taxon>Eukaryota</taxon>
        <taxon>Fungi</taxon>
        <taxon>Dikarya</taxon>
        <taxon>Basidiomycota</taxon>
        <taxon>Agaricomycotina</taxon>
        <taxon>Tremellomycetes</taxon>
        <taxon>Tremellales</taxon>
        <taxon>Cryptococcaceae</taxon>
        <taxon>Cryptococcus</taxon>
    </lineage>
</organism>
<dbReference type="PROSITE" id="PS51917">
    <property type="entry name" value="PRU"/>
    <property type="match status" value="1"/>
</dbReference>
<dbReference type="PANTHER" id="PTHR12225">
    <property type="entry name" value="ADHESION REGULATING MOLECULE 1 110 KDA CELL MEMBRANE GLYCOPROTEIN"/>
    <property type="match status" value="1"/>
</dbReference>
<reference evidence="10" key="2">
    <citation type="journal article" date="2022" name="Elife">
        <title>Obligate sexual reproduction of a homothallic fungus closely related to the Cryptococcus pathogenic species complex.</title>
        <authorList>
            <person name="Passer A.R."/>
            <person name="Clancey S.A."/>
            <person name="Shea T."/>
            <person name="David-Palma M."/>
            <person name="Averette A.F."/>
            <person name="Boekhout T."/>
            <person name="Porcel B.M."/>
            <person name="Nowrousian M."/>
            <person name="Cuomo C.A."/>
            <person name="Sun S."/>
            <person name="Heitman J."/>
            <person name="Coelho M.A."/>
        </authorList>
    </citation>
    <scope>NUCLEOTIDE SEQUENCE</scope>
    <source>
        <strain evidence="10">CBS 7841</strain>
    </source>
</reference>
<dbReference type="GeneID" id="91086332"/>
<accession>A0AAJ8JR34</accession>
<reference evidence="10" key="1">
    <citation type="submission" date="2016-06" db="EMBL/GenBank/DDBJ databases">
        <authorList>
            <person name="Cuomo C."/>
            <person name="Litvintseva A."/>
            <person name="Heitman J."/>
            <person name="Chen Y."/>
            <person name="Sun S."/>
            <person name="Springer D."/>
            <person name="Dromer F."/>
            <person name="Young S."/>
            <person name="Zeng Q."/>
            <person name="Chapman S."/>
            <person name="Gujja S."/>
            <person name="Saif S."/>
            <person name="Birren B."/>
        </authorList>
    </citation>
    <scope>NUCLEOTIDE SEQUENCE</scope>
    <source>
        <strain evidence="10">CBS 7841</strain>
    </source>
</reference>
<dbReference type="InterPro" id="IPR044868">
    <property type="entry name" value="Rpn13/ADRM1_Pru"/>
</dbReference>
<feature type="region of interest" description="Disordered" evidence="6">
    <location>
        <begin position="305"/>
        <end position="356"/>
    </location>
</feature>
<dbReference type="GO" id="GO:0005737">
    <property type="term" value="C:cytoplasm"/>
    <property type="evidence" value="ECO:0007669"/>
    <property type="project" value="UniProtKB-SubCell"/>
</dbReference>
<dbReference type="EMBL" id="CP143785">
    <property type="protein sequence ID" value="WVN86945.1"/>
    <property type="molecule type" value="Genomic_DNA"/>
</dbReference>
<proteinExistence type="predicted"/>
<gene>
    <name evidence="10" type="ORF">L203_102120</name>
</gene>
<sequence>MVQGNFGCIDNDQTSSISSLQLPATETQTEDTTIGYMPRTLPVLLGSQRDWTDRVKAERMLRKNMAPMTLAQHVSLFMADVVLCFLSLRLQTKLARGDGLPPITFFLSIIWACIRYKHLFSSLPRLRNYPGRKPNPDVIALLLASWGISTIAVLSPVVPVLINFIRARLLFFFSQFVTQREARALAEEIVRNLTACLISVPAGRCHRRDENSNWVDPQAEKGLVLMRLEDDLMHFSWKSRESNRVEDELIIFPGEATFESVSQDPTGRTHILKFNSSNQKYFFWFQRRDIQGDLRAQVDINALLQDPSYQRPGNAPLPEQTPERDWPPTPGAPRLSNPEPAPASASASTSSSVSDGANKENAARLFVVFAQAGVLGQFDHDSHLNEVLSPSVISDRIKQHSKLVAAVVPLLPPDSILSETPNADDLVSILTTPQYNEAIGALDQALRNRALSGQLMTELGLPDNAKNSVKAFLDALDDLSTQKGQAQDDRMDED</sequence>
<dbReference type="InterPro" id="IPR038633">
    <property type="entry name" value="Rpn13/ADRM1_Pru_sf"/>
</dbReference>
<evidence type="ECO:0000259" key="8">
    <source>
        <dbReference type="PROSITE" id="PS51916"/>
    </source>
</evidence>
<reference evidence="10" key="3">
    <citation type="submission" date="2024-01" db="EMBL/GenBank/DDBJ databases">
        <authorList>
            <person name="Coelho M.A."/>
            <person name="David-Palma M."/>
            <person name="Shea T."/>
            <person name="Sun S."/>
            <person name="Cuomo C.A."/>
            <person name="Heitman J."/>
        </authorList>
    </citation>
    <scope>NUCLEOTIDE SEQUENCE</scope>
    <source>
        <strain evidence="10">CBS 7841</strain>
    </source>
</reference>
<keyword evidence="5" id="KW-0539">Nucleus</keyword>
<evidence type="ECO:0000256" key="4">
    <source>
        <dbReference type="ARBA" id="ARBA00022942"/>
    </source>
</evidence>
<dbReference type="InterPro" id="IPR032368">
    <property type="entry name" value="RPN13_DEUBAD"/>
</dbReference>
<dbReference type="Proteomes" id="UP000094043">
    <property type="component" value="Chromosome 2"/>
</dbReference>
<feature type="transmembrane region" description="Helical" evidence="7">
    <location>
        <begin position="70"/>
        <end position="88"/>
    </location>
</feature>
<feature type="domain" description="Pru" evidence="9">
    <location>
        <begin position="192"/>
        <end position="307"/>
    </location>
</feature>
<dbReference type="RefSeq" id="XP_066067645.1">
    <property type="nucleotide sequence ID" value="XM_066211548.1"/>
</dbReference>
<dbReference type="InterPro" id="IPR044867">
    <property type="entry name" value="DEUBAD_dom"/>
</dbReference>
<dbReference type="Pfam" id="PF16550">
    <property type="entry name" value="RPN13_C"/>
    <property type="match status" value="1"/>
</dbReference>
<evidence type="ECO:0000256" key="2">
    <source>
        <dbReference type="ARBA" id="ARBA00004496"/>
    </source>
</evidence>
<dbReference type="GO" id="GO:0005634">
    <property type="term" value="C:nucleus"/>
    <property type="evidence" value="ECO:0007669"/>
    <property type="project" value="UniProtKB-SubCell"/>
</dbReference>
<evidence type="ECO:0000259" key="9">
    <source>
        <dbReference type="PROSITE" id="PS51917"/>
    </source>
</evidence>
<feature type="transmembrane region" description="Helical" evidence="7">
    <location>
        <begin position="138"/>
        <end position="165"/>
    </location>
</feature>
<keyword evidence="11" id="KW-1185">Reference proteome</keyword>
<feature type="domain" description="DEUBAD" evidence="8">
    <location>
        <begin position="375"/>
        <end position="486"/>
    </location>
</feature>
<evidence type="ECO:0008006" key="12">
    <source>
        <dbReference type="Google" id="ProtNLM"/>
    </source>
</evidence>
<dbReference type="KEGG" id="cdep:91086332"/>
<dbReference type="InterPro" id="IPR006773">
    <property type="entry name" value="Rpn13/ADRM1"/>
</dbReference>
<evidence type="ECO:0000256" key="1">
    <source>
        <dbReference type="ARBA" id="ARBA00004123"/>
    </source>
</evidence>
<dbReference type="PANTHER" id="PTHR12225:SF0">
    <property type="entry name" value="PROTEASOMAL UBIQUITIN RECEPTOR ADRM1"/>
    <property type="match status" value="1"/>
</dbReference>
<dbReference type="InterPro" id="IPR038108">
    <property type="entry name" value="RPN13_DEUBAD_sf"/>
</dbReference>
<dbReference type="GO" id="GO:0008541">
    <property type="term" value="C:proteasome regulatory particle, lid subcomplex"/>
    <property type="evidence" value="ECO:0007669"/>
    <property type="project" value="TreeGrafter"/>
</dbReference>
<comment type="subcellular location">
    <subcellularLocation>
        <location evidence="2">Cytoplasm</location>
    </subcellularLocation>
    <subcellularLocation>
        <location evidence="1">Nucleus</location>
    </subcellularLocation>
</comment>
<keyword evidence="3" id="KW-0963">Cytoplasm</keyword>
<dbReference type="AlphaFoldDB" id="A0AAJ8JR34"/>
<evidence type="ECO:0000313" key="10">
    <source>
        <dbReference type="EMBL" id="WVN86945.1"/>
    </source>
</evidence>
<keyword evidence="4" id="KW-0647">Proteasome</keyword>
<name>A0AAJ8JR34_9TREE</name>
<dbReference type="PROSITE" id="PS51916">
    <property type="entry name" value="DEUBAD"/>
    <property type="match status" value="1"/>
</dbReference>
<keyword evidence="7" id="KW-0472">Membrane</keyword>
<dbReference type="Gene3D" id="2.30.29.70">
    <property type="entry name" value="Proteasomal ubiquitin receptor Rpn13/ADRM1"/>
    <property type="match status" value="1"/>
</dbReference>
<keyword evidence="7" id="KW-0812">Transmembrane</keyword>
<keyword evidence="7" id="KW-1133">Transmembrane helix</keyword>
<evidence type="ECO:0000256" key="5">
    <source>
        <dbReference type="ARBA" id="ARBA00023242"/>
    </source>
</evidence>
<dbReference type="GO" id="GO:0070628">
    <property type="term" value="F:proteasome binding"/>
    <property type="evidence" value="ECO:0007669"/>
    <property type="project" value="TreeGrafter"/>
</dbReference>
<evidence type="ECO:0000256" key="6">
    <source>
        <dbReference type="SAM" id="MobiDB-lite"/>
    </source>
</evidence>
<evidence type="ECO:0000256" key="7">
    <source>
        <dbReference type="SAM" id="Phobius"/>
    </source>
</evidence>
<protein>
    <recommendedName>
        <fullName evidence="12">Pru domain-containing protein</fullName>
    </recommendedName>
</protein>
<evidence type="ECO:0000256" key="3">
    <source>
        <dbReference type="ARBA" id="ARBA00022490"/>
    </source>
</evidence>
<dbReference type="Gene3D" id="1.10.2020.20">
    <property type="match status" value="1"/>
</dbReference>
<feature type="compositionally biased region" description="Low complexity" evidence="6">
    <location>
        <begin position="336"/>
        <end position="354"/>
    </location>
</feature>
<dbReference type="Pfam" id="PF04683">
    <property type="entry name" value="Rpn13_ADRM1_Pru"/>
    <property type="match status" value="1"/>
</dbReference>
<feature type="transmembrane region" description="Helical" evidence="7">
    <location>
        <begin position="100"/>
        <end position="118"/>
    </location>
</feature>